<keyword evidence="6" id="KW-0680">Restriction system</keyword>
<proteinExistence type="inferred from homology"/>
<dbReference type="GO" id="GO:0003677">
    <property type="term" value="F:DNA binding"/>
    <property type="evidence" value="ECO:0007669"/>
    <property type="project" value="InterPro"/>
</dbReference>
<evidence type="ECO:0000313" key="9">
    <source>
        <dbReference type="Proteomes" id="UP000309133"/>
    </source>
</evidence>
<evidence type="ECO:0000256" key="1">
    <source>
        <dbReference type="ARBA" id="ARBA00010203"/>
    </source>
</evidence>
<evidence type="ECO:0000256" key="7">
    <source>
        <dbReference type="ARBA" id="ARBA00049120"/>
    </source>
</evidence>
<evidence type="ECO:0000256" key="3">
    <source>
        <dbReference type="ARBA" id="ARBA00022603"/>
    </source>
</evidence>
<evidence type="ECO:0000256" key="6">
    <source>
        <dbReference type="ARBA" id="ARBA00022747"/>
    </source>
</evidence>
<dbReference type="InterPro" id="IPR029063">
    <property type="entry name" value="SAM-dependent_MTases_sf"/>
</dbReference>
<dbReference type="OrthoDB" id="9773060at2"/>
<comment type="catalytic activity">
    <reaction evidence="7">
        <text>a 2'-deoxycytidine in DNA + S-adenosyl-L-methionine = an N(4)-methyl-2'-deoxycytidine in DNA + S-adenosyl-L-homocysteine + H(+)</text>
        <dbReference type="Rhea" id="RHEA:16857"/>
        <dbReference type="Rhea" id="RHEA-COMP:11369"/>
        <dbReference type="Rhea" id="RHEA-COMP:13674"/>
        <dbReference type="ChEBI" id="CHEBI:15378"/>
        <dbReference type="ChEBI" id="CHEBI:57856"/>
        <dbReference type="ChEBI" id="CHEBI:59789"/>
        <dbReference type="ChEBI" id="CHEBI:85452"/>
        <dbReference type="ChEBI" id="CHEBI:137933"/>
        <dbReference type="EC" id="2.1.1.113"/>
    </reaction>
</comment>
<protein>
    <recommendedName>
        <fullName evidence="2">site-specific DNA-methyltransferase (cytosine-N(4)-specific)</fullName>
        <ecNumber evidence="2">2.1.1.113</ecNumber>
    </recommendedName>
</protein>
<dbReference type="GO" id="GO:0015667">
    <property type="term" value="F:site-specific DNA-methyltransferase (cytosine-N4-specific) activity"/>
    <property type="evidence" value="ECO:0007669"/>
    <property type="project" value="UniProtKB-EC"/>
</dbReference>
<accession>A0A4S4FJH2</accession>
<dbReference type="SUPFAM" id="SSF53335">
    <property type="entry name" value="S-adenosyl-L-methionine-dependent methyltransferases"/>
    <property type="match status" value="2"/>
</dbReference>
<dbReference type="GO" id="GO:0032259">
    <property type="term" value="P:methylation"/>
    <property type="evidence" value="ECO:0007669"/>
    <property type="project" value="UniProtKB-KW"/>
</dbReference>
<name>A0A4S4FJH2_9MICO</name>
<dbReference type="RefSeq" id="WP_136427617.1">
    <property type="nucleotide sequence ID" value="NZ_SSSM01000005.1"/>
</dbReference>
<dbReference type="AlphaFoldDB" id="A0A4S4FJH2"/>
<reference evidence="8 9" key="1">
    <citation type="submission" date="2019-04" db="EMBL/GenBank/DDBJ databases">
        <authorList>
            <person name="Jiang L."/>
        </authorList>
    </citation>
    <scope>NUCLEOTIDE SEQUENCE [LARGE SCALE GENOMIC DNA]</scope>
    <source>
        <strain evidence="8 9">YIM 131853</strain>
    </source>
</reference>
<keyword evidence="4" id="KW-0808">Transferase</keyword>
<sequence length="389" mass="42056">MSARTIHPFPARMAPDIALDAIPSQEDRRLVVLDPMCGSGTVLSAALERGHHAVGVDIDPLAVMMSTLAVTKIDTARLSQSASAAIAAAQAAVGIQPWGDDAETQNFVEYWFAAMQQRQLIDLTSAISAEEDEGIRLTLRLAVSRIIVTKSSQASLAQDTSHSRPHRVRLESDYDVYDGFRRSVKQLVRMLEGRPLNGTGQVHIGDARNLEGLEDGSVDLTVTSPPYLNALDYLRGHKLALVWFGHTIGDLRKRRGTSIGAERGLEEDASDAVAAIVDVIESEAVDPAALRRPMLERFAHDCIGFAGQLGAKVAPGGKAVLVVGNSTLRGNYIKNDVIARTAMEHAGFSLSARRERPIPASSRYMAINTNAGSSLTKRMRDEVVLTMVK</sequence>
<dbReference type="PROSITE" id="PS00093">
    <property type="entry name" value="N4_MTASE"/>
    <property type="match status" value="1"/>
</dbReference>
<dbReference type="InterPro" id="IPR017985">
    <property type="entry name" value="MeTrfase_CN4_CS"/>
</dbReference>
<evidence type="ECO:0000256" key="2">
    <source>
        <dbReference type="ARBA" id="ARBA00012185"/>
    </source>
</evidence>
<evidence type="ECO:0000256" key="4">
    <source>
        <dbReference type="ARBA" id="ARBA00022679"/>
    </source>
</evidence>
<dbReference type="GO" id="GO:0009307">
    <property type="term" value="P:DNA restriction-modification system"/>
    <property type="evidence" value="ECO:0007669"/>
    <property type="project" value="UniProtKB-KW"/>
</dbReference>
<keyword evidence="9" id="KW-1185">Reference proteome</keyword>
<keyword evidence="3" id="KW-0489">Methyltransferase</keyword>
<organism evidence="8 9">
    <name type="scientific">Naasia lichenicola</name>
    <dbReference type="NCBI Taxonomy" id="2565933"/>
    <lineage>
        <taxon>Bacteria</taxon>
        <taxon>Bacillati</taxon>
        <taxon>Actinomycetota</taxon>
        <taxon>Actinomycetes</taxon>
        <taxon>Micrococcales</taxon>
        <taxon>Microbacteriaceae</taxon>
        <taxon>Naasia</taxon>
    </lineage>
</organism>
<gene>
    <name evidence="8" type="ORF">E6C64_11205</name>
</gene>
<comment type="caution">
    <text evidence="8">The sequence shown here is derived from an EMBL/GenBank/DDBJ whole genome shotgun (WGS) entry which is preliminary data.</text>
</comment>
<comment type="similarity">
    <text evidence="1">Belongs to the N(4)/N(6)-methyltransferase family. N(4) subfamily.</text>
</comment>
<dbReference type="EMBL" id="SSSM01000005">
    <property type="protein sequence ID" value="THG29286.1"/>
    <property type="molecule type" value="Genomic_DNA"/>
</dbReference>
<evidence type="ECO:0000256" key="5">
    <source>
        <dbReference type="ARBA" id="ARBA00022691"/>
    </source>
</evidence>
<evidence type="ECO:0000313" key="8">
    <source>
        <dbReference type="EMBL" id="THG29286.1"/>
    </source>
</evidence>
<dbReference type="Proteomes" id="UP000309133">
    <property type="component" value="Unassembled WGS sequence"/>
</dbReference>
<dbReference type="EC" id="2.1.1.113" evidence="2"/>
<dbReference type="Gene3D" id="3.40.50.150">
    <property type="entry name" value="Vaccinia Virus protein VP39"/>
    <property type="match status" value="2"/>
</dbReference>
<keyword evidence="5" id="KW-0949">S-adenosyl-L-methionine</keyword>